<protein>
    <recommendedName>
        <fullName evidence="2">Endonuclease/exonuclease/phosphatase domain-containing protein</fullName>
    </recommendedName>
</protein>
<evidence type="ECO:0000313" key="4">
    <source>
        <dbReference type="Proteomes" id="UP001333110"/>
    </source>
</evidence>
<gene>
    <name evidence="3" type="ORF">QYF61_005791</name>
</gene>
<dbReference type="InterPro" id="IPR005135">
    <property type="entry name" value="Endo/exonuclease/phosphatase"/>
</dbReference>
<evidence type="ECO:0000256" key="1">
    <source>
        <dbReference type="SAM" id="MobiDB-lite"/>
    </source>
</evidence>
<keyword evidence="4" id="KW-1185">Reference proteome</keyword>
<dbReference type="AlphaFoldDB" id="A0AAN7RIW2"/>
<dbReference type="Gene3D" id="3.60.10.10">
    <property type="entry name" value="Endonuclease/exonuclease/phosphatase"/>
    <property type="match status" value="1"/>
</dbReference>
<reference evidence="3 4" key="1">
    <citation type="journal article" date="2023" name="J. Hered.">
        <title>Chromosome-level genome of the wood stork (Mycteria americana) provides insight into avian chromosome evolution.</title>
        <authorList>
            <person name="Flamio R. Jr."/>
            <person name="Ramstad K.M."/>
        </authorList>
    </citation>
    <scope>NUCLEOTIDE SEQUENCE [LARGE SCALE GENOMIC DNA]</scope>
    <source>
        <strain evidence="3">JAX WOST 10</strain>
    </source>
</reference>
<evidence type="ECO:0000259" key="2">
    <source>
        <dbReference type="Pfam" id="PF03372"/>
    </source>
</evidence>
<dbReference type="InterPro" id="IPR036691">
    <property type="entry name" value="Endo/exonu/phosph_ase_sf"/>
</dbReference>
<evidence type="ECO:0000313" key="3">
    <source>
        <dbReference type="EMBL" id="KAK4808474.1"/>
    </source>
</evidence>
<dbReference type="Pfam" id="PF03372">
    <property type="entry name" value="Exo_endo_phos"/>
    <property type="match status" value="1"/>
</dbReference>
<dbReference type="GO" id="GO:0003824">
    <property type="term" value="F:catalytic activity"/>
    <property type="evidence" value="ECO:0007669"/>
    <property type="project" value="InterPro"/>
</dbReference>
<dbReference type="GO" id="GO:0061343">
    <property type="term" value="P:cell adhesion involved in heart morphogenesis"/>
    <property type="evidence" value="ECO:0007669"/>
    <property type="project" value="TreeGrafter"/>
</dbReference>
<feature type="domain" description="Endonuclease/exonuclease/phosphatase" evidence="2">
    <location>
        <begin position="489"/>
        <end position="602"/>
    </location>
</feature>
<dbReference type="GO" id="GO:0031012">
    <property type="term" value="C:extracellular matrix"/>
    <property type="evidence" value="ECO:0007669"/>
    <property type="project" value="TreeGrafter"/>
</dbReference>
<dbReference type="PANTHER" id="PTHR33395">
    <property type="entry name" value="TRANSCRIPTASE, PUTATIVE-RELATED-RELATED"/>
    <property type="match status" value="1"/>
</dbReference>
<feature type="region of interest" description="Disordered" evidence="1">
    <location>
        <begin position="201"/>
        <end position="252"/>
    </location>
</feature>
<proteinExistence type="predicted"/>
<organism evidence="3 4">
    <name type="scientific">Mycteria americana</name>
    <name type="common">Wood stork</name>
    <dbReference type="NCBI Taxonomy" id="33587"/>
    <lineage>
        <taxon>Eukaryota</taxon>
        <taxon>Metazoa</taxon>
        <taxon>Chordata</taxon>
        <taxon>Craniata</taxon>
        <taxon>Vertebrata</taxon>
        <taxon>Euteleostomi</taxon>
        <taxon>Archelosauria</taxon>
        <taxon>Archosauria</taxon>
        <taxon>Dinosauria</taxon>
        <taxon>Saurischia</taxon>
        <taxon>Theropoda</taxon>
        <taxon>Coelurosauria</taxon>
        <taxon>Aves</taxon>
        <taxon>Neognathae</taxon>
        <taxon>Neoaves</taxon>
        <taxon>Aequornithes</taxon>
        <taxon>Ciconiiformes</taxon>
        <taxon>Ciconiidae</taxon>
        <taxon>Mycteria</taxon>
    </lineage>
</organism>
<sequence>MLALHSATVTPHLQYCVPFGAPQGKKDIDICEQVQGKTTKMARGLEHRDVKKAENLFSEVLSDRKIRNGQRLENEKFQLKKRPARGLLLCVCSQKTLEHFAQRGDRIFILGHVQNMTGQIFEQNPLTSSEQEIGQNDLWRSLSTDIILMGMVQRLDIRKHLFTETIAGTEDIRGETEKRGYVRKRRLRGDGITVYTSQMGECNEYGSRQGPSPMKDSSAQAQRSTGAYENPQKGLCEEQAPCTGPSQGCPSRPMSPDIQLLNVLLVVRGPKLNTVFKVQPHQYRVQGDDHFPSPAGPAIPDTSQDAIGFLGHLGTLPAVNQHPQTAVQPAVNQHPQVLFCQAAFQPLFPKPVTLHGVVVTQVQDPTLDLVKPHTIDLGPLIQPIQIPLQSLPTLKQIDTPAQFGVICKLTESALNLLIQIIAKAPCSARLVIFTASSSYGTWDQPAPMRLRFPSSRMTSRPGSLALQDCLPRDCLNQCPEQAKVCPPEAHGSGFAHSPPYCYRPTNQDEDTDELFYKQLGEASRSLALILVGDFNLLDVCWKYNTAERKQSRRFLERVADNFLTQLVSEPTREGAPLDLLFTNREGLVSDVMVGGRLGQSDHEMIGF</sequence>
<feature type="compositionally biased region" description="Polar residues" evidence="1">
    <location>
        <begin position="215"/>
        <end position="227"/>
    </location>
</feature>
<comment type="caution">
    <text evidence="3">The sequence shown here is derived from an EMBL/GenBank/DDBJ whole genome shotgun (WGS) entry which is preliminary data.</text>
</comment>
<dbReference type="EMBL" id="JAUNZN010000024">
    <property type="protein sequence ID" value="KAK4808474.1"/>
    <property type="molecule type" value="Genomic_DNA"/>
</dbReference>
<dbReference type="Proteomes" id="UP001333110">
    <property type="component" value="Unassembled WGS sequence"/>
</dbReference>
<dbReference type="PANTHER" id="PTHR33395:SF22">
    <property type="entry name" value="REVERSE TRANSCRIPTASE DOMAIN-CONTAINING PROTEIN"/>
    <property type="match status" value="1"/>
</dbReference>
<dbReference type="GO" id="GO:0007508">
    <property type="term" value="P:larval heart development"/>
    <property type="evidence" value="ECO:0007669"/>
    <property type="project" value="TreeGrafter"/>
</dbReference>
<dbReference type="SUPFAM" id="SSF56219">
    <property type="entry name" value="DNase I-like"/>
    <property type="match status" value="1"/>
</dbReference>
<name>A0AAN7RIW2_MYCAM</name>
<accession>A0AAN7RIW2</accession>